<dbReference type="Pfam" id="PF03478">
    <property type="entry name" value="Beta-prop_KIB1-4"/>
    <property type="match status" value="1"/>
</dbReference>
<dbReference type="InterPro" id="IPR005174">
    <property type="entry name" value="KIB1-4_b-propeller"/>
</dbReference>
<dbReference type="AlphaFoldDB" id="A0AAW2BHN6"/>
<dbReference type="EMBL" id="JAZDWU010000012">
    <property type="protein sequence ID" value="KAK9984400.1"/>
    <property type="molecule type" value="Genomic_DNA"/>
</dbReference>
<dbReference type="Proteomes" id="UP001459277">
    <property type="component" value="Unassembled WGS sequence"/>
</dbReference>
<reference evidence="2 3" key="1">
    <citation type="submission" date="2024-01" db="EMBL/GenBank/DDBJ databases">
        <title>A telomere-to-telomere, gap-free genome of sweet tea (Lithocarpus litseifolius).</title>
        <authorList>
            <person name="Zhou J."/>
        </authorList>
    </citation>
    <scope>NUCLEOTIDE SEQUENCE [LARGE SCALE GENOMIC DNA]</scope>
    <source>
        <strain evidence="2">Zhou-2022a</strain>
        <tissue evidence="2">Leaf</tissue>
    </source>
</reference>
<evidence type="ECO:0000259" key="1">
    <source>
        <dbReference type="Pfam" id="PF03478"/>
    </source>
</evidence>
<gene>
    <name evidence="2" type="ORF">SO802_033925</name>
</gene>
<sequence>MVDWSGLYHDLLVLIARSIASYEDFIAFGGVCKSWRFAFKQSITRKWASQIPYLMLAEKEGSDLRGFFSLSKGMTRQVSLPQANGKKCFSSQGWLITIEKNLKINLLHPFLQIQKELPDMKTLLYGDLRFSEHDPFLFAKIFDKLKDPVTALPRELVPRVIEQLYLVESSGALLLVSQEGVQLRPAKEGIDKWIFSNLFPESEEPCLKNSSYGTTGFKVFEVNLGGEEWKELKNSDNRALFLGHNSSISVRASDFSGCKANCLYFTDNFKIHWAIPGGGRDTGIYNMLDGGIEPHYPGESLSCITPPMWVVPSF</sequence>
<feature type="domain" description="KIB1-4 beta-propeller" evidence="1">
    <location>
        <begin position="146"/>
        <end position="286"/>
    </location>
</feature>
<keyword evidence="3" id="KW-1185">Reference proteome</keyword>
<evidence type="ECO:0000313" key="3">
    <source>
        <dbReference type="Proteomes" id="UP001459277"/>
    </source>
</evidence>
<protein>
    <recommendedName>
        <fullName evidence="1">KIB1-4 beta-propeller domain-containing protein</fullName>
    </recommendedName>
</protein>
<organism evidence="2 3">
    <name type="scientific">Lithocarpus litseifolius</name>
    <dbReference type="NCBI Taxonomy" id="425828"/>
    <lineage>
        <taxon>Eukaryota</taxon>
        <taxon>Viridiplantae</taxon>
        <taxon>Streptophyta</taxon>
        <taxon>Embryophyta</taxon>
        <taxon>Tracheophyta</taxon>
        <taxon>Spermatophyta</taxon>
        <taxon>Magnoliopsida</taxon>
        <taxon>eudicotyledons</taxon>
        <taxon>Gunneridae</taxon>
        <taxon>Pentapetalae</taxon>
        <taxon>rosids</taxon>
        <taxon>fabids</taxon>
        <taxon>Fagales</taxon>
        <taxon>Fagaceae</taxon>
        <taxon>Lithocarpus</taxon>
    </lineage>
</organism>
<accession>A0AAW2BHN6</accession>
<proteinExistence type="predicted"/>
<comment type="caution">
    <text evidence="2">The sequence shown here is derived from an EMBL/GenBank/DDBJ whole genome shotgun (WGS) entry which is preliminary data.</text>
</comment>
<dbReference type="PANTHER" id="PTHR44259">
    <property type="entry name" value="OS07G0183000 PROTEIN-RELATED"/>
    <property type="match status" value="1"/>
</dbReference>
<name>A0AAW2BHN6_9ROSI</name>
<evidence type="ECO:0000313" key="2">
    <source>
        <dbReference type="EMBL" id="KAK9984400.1"/>
    </source>
</evidence>
<dbReference type="PANTHER" id="PTHR44259:SF108">
    <property type="entry name" value="F-BOX PROTEIN SKIP23-LIKE"/>
    <property type="match status" value="1"/>
</dbReference>
<dbReference type="InterPro" id="IPR050942">
    <property type="entry name" value="F-box_BR-signaling"/>
</dbReference>